<proteinExistence type="inferred from homology"/>
<keyword evidence="6" id="KW-0864">Zinc transport</keyword>
<evidence type="ECO:0000256" key="5">
    <source>
        <dbReference type="ARBA" id="ARBA00022833"/>
    </source>
</evidence>
<evidence type="ECO:0000256" key="1">
    <source>
        <dbReference type="ARBA" id="ARBA00004638"/>
    </source>
</evidence>
<keyword evidence="6" id="KW-0813">Transport</keyword>
<evidence type="ECO:0000313" key="9">
    <source>
        <dbReference type="Proteomes" id="UP000314294"/>
    </source>
</evidence>
<dbReference type="OrthoDB" id="9944568at2759"/>
<dbReference type="GO" id="GO:0005385">
    <property type="term" value="F:zinc ion transmembrane transporter activity"/>
    <property type="evidence" value="ECO:0007669"/>
    <property type="project" value="TreeGrafter"/>
</dbReference>
<accession>A0A4Z2DZE7</accession>
<dbReference type="AlphaFoldDB" id="A0A4Z2DZE7"/>
<evidence type="ECO:0000256" key="2">
    <source>
        <dbReference type="ARBA" id="ARBA00008873"/>
    </source>
</evidence>
<keyword evidence="4" id="KW-0479">Metal-binding</keyword>
<keyword evidence="9" id="KW-1185">Reference proteome</keyword>
<comment type="subcellular location">
    <subcellularLocation>
        <location evidence="1">Cytoplasmic vesicle</location>
        <location evidence="1">Secretory vesicle membrane</location>
        <topology evidence="1">Multi-pass membrane protein</topology>
    </subcellularLocation>
</comment>
<name>A0A4Z2DZE7_9TELE</name>
<evidence type="ECO:0000259" key="7">
    <source>
        <dbReference type="Pfam" id="PF16916"/>
    </source>
</evidence>
<dbReference type="PANTHER" id="PTHR11562">
    <property type="entry name" value="CATION EFFLUX PROTEIN/ ZINC TRANSPORTER"/>
    <property type="match status" value="1"/>
</dbReference>
<dbReference type="GO" id="GO:0046872">
    <property type="term" value="F:metal ion binding"/>
    <property type="evidence" value="ECO:0007669"/>
    <property type="project" value="UniProtKB-KW"/>
</dbReference>
<dbReference type="GO" id="GO:0030073">
    <property type="term" value="P:insulin secretion"/>
    <property type="evidence" value="ECO:0007669"/>
    <property type="project" value="TreeGrafter"/>
</dbReference>
<comment type="caution">
    <text evidence="8">The sequence shown here is derived from an EMBL/GenBank/DDBJ whole genome shotgun (WGS) entry which is preliminary data.</text>
</comment>
<dbReference type="Pfam" id="PF16916">
    <property type="entry name" value="ZT_dimer"/>
    <property type="match status" value="1"/>
</dbReference>
<sequence>MIEHRPQFSALSSLSSLFDSFCRLIVSSSCSPCRSGTPAGMKYGEVRDGLLGVKGVKAVHNLHIWALTMNQTVLSAHVAIGETERFTIGILGNVYAARMPSSGVG</sequence>
<evidence type="ECO:0000256" key="4">
    <source>
        <dbReference type="ARBA" id="ARBA00022723"/>
    </source>
</evidence>
<dbReference type="Proteomes" id="UP000314294">
    <property type="component" value="Unassembled WGS sequence"/>
</dbReference>
<comment type="similarity">
    <text evidence="2">Belongs to the cation diffusion facilitator (CDF) transporter (TC 2.A.4) family. SLC30A subfamily.</text>
</comment>
<keyword evidence="3" id="KW-1003">Cell membrane</keyword>
<dbReference type="GO" id="GO:0009749">
    <property type="term" value="P:response to glucose"/>
    <property type="evidence" value="ECO:0007669"/>
    <property type="project" value="TreeGrafter"/>
</dbReference>
<feature type="domain" description="Cation efflux protein cytoplasmic" evidence="7">
    <location>
        <begin position="40"/>
        <end position="81"/>
    </location>
</feature>
<protein>
    <submittedName>
        <fullName evidence="8">Zinc transporter 8</fullName>
    </submittedName>
</protein>
<dbReference type="GO" id="GO:0010043">
    <property type="term" value="P:response to zinc ion"/>
    <property type="evidence" value="ECO:0007669"/>
    <property type="project" value="TreeGrafter"/>
</dbReference>
<keyword evidence="3" id="KW-0472">Membrane</keyword>
<dbReference type="InterPro" id="IPR027470">
    <property type="entry name" value="Cation_efflux_CTD"/>
</dbReference>
<gene>
    <name evidence="8" type="primary">slc30a8</name>
    <name evidence="8" type="ORF">EYF80_067957</name>
</gene>
<keyword evidence="5" id="KW-0862">Zinc</keyword>
<dbReference type="PANTHER" id="PTHR11562:SF37">
    <property type="entry name" value="PROTON-COUPLED ZINC ANTIPORTER SLC30A8"/>
    <property type="match status" value="1"/>
</dbReference>
<organism evidence="8 9">
    <name type="scientific">Liparis tanakae</name>
    <name type="common">Tanaka's snailfish</name>
    <dbReference type="NCBI Taxonomy" id="230148"/>
    <lineage>
        <taxon>Eukaryota</taxon>
        <taxon>Metazoa</taxon>
        <taxon>Chordata</taxon>
        <taxon>Craniata</taxon>
        <taxon>Vertebrata</taxon>
        <taxon>Euteleostomi</taxon>
        <taxon>Actinopterygii</taxon>
        <taxon>Neopterygii</taxon>
        <taxon>Teleostei</taxon>
        <taxon>Neoteleostei</taxon>
        <taxon>Acanthomorphata</taxon>
        <taxon>Eupercaria</taxon>
        <taxon>Perciformes</taxon>
        <taxon>Cottioidei</taxon>
        <taxon>Cottales</taxon>
        <taxon>Liparidae</taxon>
        <taxon>Liparis</taxon>
    </lineage>
</organism>
<dbReference type="GO" id="GO:0030658">
    <property type="term" value="C:transport vesicle membrane"/>
    <property type="evidence" value="ECO:0007669"/>
    <property type="project" value="UniProtKB-SubCell"/>
</dbReference>
<evidence type="ECO:0000313" key="8">
    <source>
        <dbReference type="EMBL" id="TNN21931.1"/>
    </source>
</evidence>
<dbReference type="InterPro" id="IPR050681">
    <property type="entry name" value="CDF/SLC30A"/>
</dbReference>
<evidence type="ECO:0000256" key="6">
    <source>
        <dbReference type="ARBA" id="ARBA00022906"/>
    </source>
</evidence>
<dbReference type="GO" id="GO:0005886">
    <property type="term" value="C:plasma membrane"/>
    <property type="evidence" value="ECO:0007669"/>
    <property type="project" value="TreeGrafter"/>
</dbReference>
<reference evidence="8 9" key="1">
    <citation type="submission" date="2019-03" db="EMBL/GenBank/DDBJ databases">
        <title>First draft genome of Liparis tanakae, snailfish: a comprehensive survey of snailfish specific genes.</title>
        <authorList>
            <person name="Kim W."/>
            <person name="Song I."/>
            <person name="Jeong J.-H."/>
            <person name="Kim D."/>
            <person name="Kim S."/>
            <person name="Ryu S."/>
            <person name="Song J.Y."/>
            <person name="Lee S.K."/>
        </authorList>
    </citation>
    <scope>NUCLEOTIDE SEQUENCE [LARGE SCALE GENOMIC DNA]</scope>
    <source>
        <tissue evidence="8">Muscle</tissue>
    </source>
</reference>
<evidence type="ECO:0000256" key="3">
    <source>
        <dbReference type="ARBA" id="ARBA00022475"/>
    </source>
</evidence>
<dbReference type="EMBL" id="SRLO01025142">
    <property type="protein sequence ID" value="TNN21931.1"/>
    <property type="molecule type" value="Genomic_DNA"/>
</dbReference>
<keyword evidence="6" id="KW-0406">Ion transport</keyword>